<dbReference type="PANTHER" id="PTHR46481">
    <property type="entry name" value="ZINC FINGER BED DOMAIN-CONTAINING PROTEIN 4"/>
    <property type="match status" value="1"/>
</dbReference>
<gene>
    <name evidence="8" type="ORF">EUX98_g8896</name>
</gene>
<evidence type="ECO:0000259" key="7">
    <source>
        <dbReference type="Pfam" id="PF05699"/>
    </source>
</evidence>
<accession>A0A4S4M352</accession>
<evidence type="ECO:0000256" key="5">
    <source>
        <dbReference type="ARBA" id="ARBA00023242"/>
    </source>
</evidence>
<evidence type="ECO:0000313" key="8">
    <source>
        <dbReference type="EMBL" id="THH18798.1"/>
    </source>
</evidence>
<name>A0A4S4M352_9APHY</name>
<comment type="caution">
    <text evidence="8">The sequence shown here is derived from an EMBL/GenBank/DDBJ whole genome shotgun (WGS) entry which is preliminary data.</text>
</comment>
<dbReference type="PANTHER" id="PTHR46481:SF10">
    <property type="entry name" value="ZINC FINGER BED DOMAIN-CONTAINING PROTEIN 39"/>
    <property type="match status" value="1"/>
</dbReference>
<dbReference type="Pfam" id="PF05699">
    <property type="entry name" value="Dimer_Tnp_hAT"/>
    <property type="match status" value="1"/>
</dbReference>
<dbReference type="OrthoDB" id="2802474at2759"/>
<keyword evidence="2" id="KW-0479">Metal-binding</keyword>
<sequence>MADLPPPSSTSNGPPTLPVKRSGRVGKPAQRLVDPNNSADIELTQHQRQRDDAAKRSRIPPSLQPVTLAADSPLQHSSVTGPIPAAHGSTSTLTVPPHHPRTSNNSPAHVGADPAQPRSNVIDVSDDDDEEGKGDNEGDNEGDEGEDDDLPRGEKRPRPPSTSPSAIISDEDDDSDDDAAAEASRRKRARAASRSALRDELGDDGLLKDIDVPAINEEFAQPKYDKTADIKYFFDKPVARKAASGATRMHRMCKVCKPGNYLIAEVTTLRRHCEAKHKPLYDAWAKENQFKSMLPKHTKLAKEVAKAIENDRLQQTTLDGNLRPLPEREHIQKYTDRAFREAAIAWLIETDQPLSALDHPKFKAMIELAARSTDGVTIPTRQAAREEILRIFHREMGNLRTQFASDNCKGEISLTCDAWQAGNVDAYFAVTAHWIDESKPLNWEMQNAIIGFTRLNSAHNGVRLGQALYKIVDRIGVAHKVGHITCDNASNNKTMLREFAKHIFTKTGKAYDVKSRQVNCIAHVINLATQALIAAYSKSPHFDPADPLSHKPDRHAAQRDEIGLIRAIVVKERSSSKRKEIFRTVQTRAGVERPLQLLLDMKVRWSSTFIMLVRAIETRDHVDRFVYEIGLEETDNRKRRAIDDLQLSTQEWSRAAEFVKLLAHADRAQQSFSYENVSTMHQALPALEALHKAWSSRALRPQYAAFKPALDAASEKVAEYYDKTVYSLAHTDLVPDEKGAHFKKHWDSDLRGRALAVMEQIFKDRYKSMYGNEAAPPLPTKRKSKIRTLVSELSDDSDDEHIEAPSTASTSSVNALLGDPSKPWLGEFHRYLNTSEALPEELSTVKWWGLNQSRYPVWASIARDYLPIMATSVSSERAFSQGGITVSKLRNRLKGDIVEALQCLKCLIQRDLLFRSAGPSSATELAATSETVTTGDEDVEVGATKAGGTDTWDLMLDENDDIYDYGDDDNMSFM</sequence>
<proteinExistence type="predicted"/>
<reference evidence="8 9" key="1">
    <citation type="submission" date="2019-02" db="EMBL/GenBank/DDBJ databases">
        <title>Genome sequencing of the rare red list fungi Antrodiella citrinella (Flaviporus citrinellus).</title>
        <authorList>
            <person name="Buettner E."/>
            <person name="Kellner H."/>
        </authorList>
    </citation>
    <scope>NUCLEOTIDE SEQUENCE [LARGE SCALE GENOMIC DNA]</scope>
    <source>
        <strain evidence="8 9">DSM 108506</strain>
    </source>
</reference>
<dbReference type="InterPro" id="IPR012337">
    <property type="entry name" value="RNaseH-like_sf"/>
</dbReference>
<dbReference type="SUPFAM" id="SSF53098">
    <property type="entry name" value="Ribonuclease H-like"/>
    <property type="match status" value="1"/>
</dbReference>
<dbReference type="AlphaFoldDB" id="A0A4S4M352"/>
<keyword evidence="4" id="KW-0862">Zinc</keyword>
<dbReference type="InterPro" id="IPR052035">
    <property type="entry name" value="ZnF_BED_domain_contain"/>
</dbReference>
<dbReference type="GO" id="GO:0046983">
    <property type="term" value="F:protein dimerization activity"/>
    <property type="evidence" value="ECO:0007669"/>
    <property type="project" value="InterPro"/>
</dbReference>
<evidence type="ECO:0000313" key="9">
    <source>
        <dbReference type="Proteomes" id="UP000308730"/>
    </source>
</evidence>
<feature type="domain" description="HAT C-terminal dimerisation" evidence="7">
    <location>
        <begin position="828"/>
        <end position="905"/>
    </location>
</feature>
<feature type="compositionally biased region" description="Basic and acidic residues" evidence="6">
    <location>
        <begin position="43"/>
        <end position="55"/>
    </location>
</feature>
<organism evidence="8 9">
    <name type="scientific">Antrodiella citrinella</name>
    <dbReference type="NCBI Taxonomy" id="2447956"/>
    <lineage>
        <taxon>Eukaryota</taxon>
        <taxon>Fungi</taxon>
        <taxon>Dikarya</taxon>
        <taxon>Basidiomycota</taxon>
        <taxon>Agaricomycotina</taxon>
        <taxon>Agaricomycetes</taxon>
        <taxon>Polyporales</taxon>
        <taxon>Steccherinaceae</taxon>
        <taxon>Antrodiella</taxon>
    </lineage>
</organism>
<keyword evidence="5" id="KW-0539">Nucleus</keyword>
<protein>
    <recommendedName>
        <fullName evidence="7">HAT C-terminal dimerisation domain-containing protein</fullName>
    </recommendedName>
</protein>
<keyword evidence="9" id="KW-1185">Reference proteome</keyword>
<keyword evidence="3" id="KW-0863">Zinc-finger</keyword>
<feature type="region of interest" description="Disordered" evidence="6">
    <location>
        <begin position="1"/>
        <end position="197"/>
    </location>
</feature>
<feature type="compositionally biased region" description="Acidic residues" evidence="6">
    <location>
        <begin position="124"/>
        <end position="149"/>
    </location>
</feature>
<dbReference type="InterPro" id="IPR008906">
    <property type="entry name" value="HATC_C_dom"/>
</dbReference>
<dbReference type="GO" id="GO:0008270">
    <property type="term" value="F:zinc ion binding"/>
    <property type="evidence" value="ECO:0007669"/>
    <property type="project" value="UniProtKB-KW"/>
</dbReference>
<feature type="compositionally biased region" description="Acidic residues" evidence="6">
    <location>
        <begin position="169"/>
        <end position="180"/>
    </location>
</feature>
<evidence type="ECO:0000256" key="3">
    <source>
        <dbReference type="ARBA" id="ARBA00022771"/>
    </source>
</evidence>
<evidence type="ECO:0000256" key="2">
    <source>
        <dbReference type="ARBA" id="ARBA00022723"/>
    </source>
</evidence>
<dbReference type="GO" id="GO:0005634">
    <property type="term" value="C:nucleus"/>
    <property type="evidence" value="ECO:0007669"/>
    <property type="project" value="UniProtKB-SubCell"/>
</dbReference>
<dbReference type="EMBL" id="SGPM01000573">
    <property type="protein sequence ID" value="THH18798.1"/>
    <property type="molecule type" value="Genomic_DNA"/>
</dbReference>
<evidence type="ECO:0000256" key="1">
    <source>
        <dbReference type="ARBA" id="ARBA00004123"/>
    </source>
</evidence>
<feature type="region of interest" description="Disordered" evidence="6">
    <location>
        <begin position="792"/>
        <end position="815"/>
    </location>
</feature>
<evidence type="ECO:0000256" key="6">
    <source>
        <dbReference type="SAM" id="MobiDB-lite"/>
    </source>
</evidence>
<dbReference type="Proteomes" id="UP000308730">
    <property type="component" value="Unassembled WGS sequence"/>
</dbReference>
<comment type="subcellular location">
    <subcellularLocation>
        <location evidence="1">Nucleus</location>
    </subcellularLocation>
</comment>
<evidence type="ECO:0000256" key="4">
    <source>
        <dbReference type="ARBA" id="ARBA00022833"/>
    </source>
</evidence>